<dbReference type="InterPro" id="IPR035232">
    <property type="entry name" value="DUF5347"/>
</dbReference>
<organism evidence="1 2">
    <name type="scientific">Xenorhabdus lircayensis</name>
    <dbReference type="NCBI Taxonomy" id="2763499"/>
    <lineage>
        <taxon>Bacteria</taxon>
        <taxon>Pseudomonadati</taxon>
        <taxon>Pseudomonadota</taxon>
        <taxon>Gammaproteobacteria</taxon>
        <taxon>Enterobacterales</taxon>
        <taxon>Morganellaceae</taxon>
        <taxon>Xenorhabdus</taxon>
    </lineage>
</organism>
<name>A0ABS0U809_9GAMM</name>
<keyword evidence="2" id="KW-1185">Reference proteome</keyword>
<dbReference type="Proteomes" id="UP000696184">
    <property type="component" value="Unassembled WGS sequence"/>
</dbReference>
<dbReference type="EMBL" id="JACOII010000034">
    <property type="protein sequence ID" value="MBI6548886.1"/>
    <property type="molecule type" value="Genomic_DNA"/>
</dbReference>
<comment type="caution">
    <text evidence="1">The sequence shown here is derived from an EMBL/GenBank/DDBJ whole genome shotgun (WGS) entry which is preliminary data.</text>
</comment>
<protein>
    <submittedName>
        <fullName evidence="1">DUF5347 domain-containing protein</fullName>
    </submittedName>
</protein>
<proteinExistence type="predicted"/>
<dbReference type="RefSeq" id="WP_198689667.1">
    <property type="nucleotide sequence ID" value="NZ_CAWPUD010000032.1"/>
</dbReference>
<gene>
    <name evidence="1" type="ORF">H8A87_09180</name>
</gene>
<accession>A0ABS0U809</accession>
<sequence length="117" mass="13707">MNTEYHFESTEQRAIEMPFEMRVNGLNSVAKLKAEVFKSDNKELALFVDEMRNKRNAHYADNKRFLAAIFYLARIPKERHELELHQFTREEMCNLIRAINLIKAASPLLPSKLSLPN</sequence>
<evidence type="ECO:0000313" key="1">
    <source>
        <dbReference type="EMBL" id="MBI6548886.1"/>
    </source>
</evidence>
<dbReference type="Pfam" id="PF17282">
    <property type="entry name" value="DUF5347"/>
    <property type="match status" value="1"/>
</dbReference>
<evidence type="ECO:0000313" key="2">
    <source>
        <dbReference type="Proteomes" id="UP000696184"/>
    </source>
</evidence>
<reference evidence="1 2" key="1">
    <citation type="submission" date="2020-08" db="EMBL/GenBank/DDBJ databases">
        <title>Description of Xenorhabdus lircayensis sp. nov., the symbiotic bacterium associated with the entomopathogenic nematode Steirnernema unicornum.</title>
        <authorList>
            <person name="Castaneda-Alvarez C."/>
            <person name="Prodan S."/>
            <person name="Zamorano A."/>
            <person name="San-Blas E."/>
            <person name="Aballay E."/>
        </authorList>
    </citation>
    <scope>NUCLEOTIDE SEQUENCE [LARGE SCALE GENOMIC DNA]</scope>
    <source>
        <strain evidence="1 2">VLS</strain>
    </source>
</reference>